<dbReference type="EMBL" id="BGZK01000182">
    <property type="protein sequence ID" value="GBP26646.1"/>
    <property type="molecule type" value="Genomic_DNA"/>
</dbReference>
<gene>
    <name evidence="2" type="ORF">EVAR_18284_1</name>
</gene>
<feature type="compositionally biased region" description="Basic residues" evidence="1">
    <location>
        <begin position="144"/>
        <end position="165"/>
    </location>
</feature>
<proteinExistence type="predicted"/>
<evidence type="ECO:0000256" key="1">
    <source>
        <dbReference type="SAM" id="MobiDB-lite"/>
    </source>
</evidence>
<keyword evidence="3" id="KW-1185">Reference proteome</keyword>
<feature type="compositionally biased region" description="Polar residues" evidence="1">
    <location>
        <begin position="110"/>
        <end position="122"/>
    </location>
</feature>
<feature type="region of interest" description="Disordered" evidence="1">
    <location>
        <begin position="62"/>
        <end position="165"/>
    </location>
</feature>
<evidence type="ECO:0000313" key="2">
    <source>
        <dbReference type="EMBL" id="GBP26646.1"/>
    </source>
</evidence>
<accession>A0A4C1UL08</accession>
<organism evidence="2 3">
    <name type="scientific">Eumeta variegata</name>
    <name type="common">Bagworm moth</name>
    <name type="synonym">Eumeta japonica</name>
    <dbReference type="NCBI Taxonomy" id="151549"/>
    <lineage>
        <taxon>Eukaryota</taxon>
        <taxon>Metazoa</taxon>
        <taxon>Ecdysozoa</taxon>
        <taxon>Arthropoda</taxon>
        <taxon>Hexapoda</taxon>
        <taxon>Insecta</taxon>
        <taxon>Pterygota</taxon>
        <taxon>Neoptera</taxon>
        <taxon>Endopterygota</taxon>
        <taxon>Lepidoptera</taxon>
        <taxon>Glossata</taxon>
        <taxon>Ditrysia</taxon>
        <taxon>Tineoidea</taxon>
        <taxon>Psychidae</taxon>
        <taxon>Oiketicinae</taxon>
        <taxon>Eumeta</taxon>
    </lineage>
</organism>
<dbReference type="Proteomes" id="UP000299102">
    <property type="component" value="Unassembled WGS sequence"/>
</dbReference>
<protein>
    <submittedName>
        <fullName evidence="2">Uncharacterized protein</fullName>
    </submittedName>
</protein>
<reference evidence="2 3" key="1">
    <citation type="journal article" date="2019" name="Commun. Biol.">
        <title>The bagworm genome reveals a unique fibroin gene that provides high tensile strength.</title>
        <authorList>
            <person name="Kono N."/>
            <person name="Nakamura H."/>
            <person name="Ohtoshi R."/>
            <person name="Tomita M."/>
            <person name="Numata K."/>
            <person name="Arakawa K."/>
        </authorList>
    </citation>
    <scope>NUCLEOTIDE SEQUENCE [LARGE SCALE GENOMIC DNA]</scope>
</reference>
<dbReference type="AlphaFoldDB" id="A0A4C1UL08"/>
<comment type="caution">
    <text evidence="2">The sequence shown here is derived from an EMBL/GenBank/DDBJ whole genome shotgun (WGS) entry which is preliminary data.</text>
</comment>
<evidence type="ECO:0000313" key="3">
    <source>
        <dbReference type="Proteomes" id="UP000299102"/>
    </source>
</evidence>
<dbReference type="OrthoDB" id="7695519at2759"/>
<sequence>MATFYQYGLSDEKPNHGVYPKDKNSWCSYQRAEARGEFAAYTQDYSPLPPDVLKAIKPIHEDLGNDNLLSRYSKADDRARQTGVETMTRQSADRADEMQSAEGHGEELNTSKNDSTTMSSSPEGGDITAHGYDSPRTRTLTPRSRPRSGRRRRTTARDRHLRHRK</sequence>
<name>A0A4C1UL08_EUMVA</name>
<feature type="compositionally biased region" description="Basic and acidic residues" evidence="1">
    <location>
        <begin position="91"/>
        <end position="109"/>
    </location>
</feature>